<accession>A0ABT4SDF1</accession>
<protein>
    <submittedName>
        <fullName evidence="2">DUF4097 family beta strand repeat-containing protein</fullName>
    </submittedName>
</protein>
<organism evidence="2 3">
    <name type="scientific">Nonomuraea corallina</name>
    <dbReference type="NCBI Taxonomy" id="2989783"/>
    <lineage>
        <taxon>Bacteria</taxon>
        <taxon>Bacillati</taxon>
        <taxon>Actinomycetota</taxon>
        <taxon>Actinomycetes</taxon>
        <taxon>Streptosporangiales</taxon>
        <taxon>Streptosporangiaceae</taxon>
        <taxon>Nonomuraea</taxon>
    </lineage>
</organism>
<dbReference type="InterPro" id="IPR025164">
    <property type="entry name" value="Toastrack_DUF4097"/>
</dbReference>
<evidence type="ECO:0000313" key="3">
    <source>
        <dbReference type="Proteomes" id="UP001144036"/>
    </source>
</evidence>
<evidence type="ECO:0000259" key="1">
    <source>
        <dbReference type="Pfam" id="PF13349"/>
    </source>
</evidence>
<dbReference type="Pfam" id="PF13349">
    <property type="entry name" value="DUF4097"/>
    <property type="match status" value="1"/>
</dbReference>
<dbReference type="Gene3D" id="2.160.20.120">
    <property type="match status" value="1"/>
</dbReference>
<proteinExistence type="predicted"/>
<comment type="caution">
    <text evidence="2">The sequence shown here is derived from an EMBL/GenBank/DDBJ whole genome shotgun (WGS) entry which is preliminary data.</text>
</comment>
<sequence>MTRANSEDGTMHVFDTPEPVLVVVELPTATVRINAGDRGDTAVEVRPSDESDETDVAAARRTEVEYADGRLLVRGDQETSGSLSIDTLMRSPVAWARTLLHGQGGSVEVTVSLPAGSRLDIRSAASLRCRGPLGEVEFATSYGDIQVEQAGRLRLKSTYGDISVHRASGHAEITSTHGDIRVGEIDGTALIRNSHGEIRLREITGDLRLTSAHSDATVDRALAGVTAKTAYGSLRVGEMISGSIVLETTGGGLELGIREGSSAWLDVSSRYGTVDVALDPSDGPAASDRVVEVRAHTAYGDITVHRS</sequence>
<feature type="domain" description="DUF4097" evidence="1">
    <location>
        <begin position="24"/>
        <end position="304"/>
    </location>
</feature>
<gene>
    <name evidence="2" type="ORF">OUY22_16385</name>
</gene>
<keyword evidence="3" id="KW-1185">Reference proteome</keyword>
<name>A0ABT4SDF1_9ACTN</name>
<reference evidence="2" key="1">
    <citation type="submission" date="2022-11" db="EMBL/GenBank/DDBJ databases">
        <title>Nonomuraea corallina sp. nov., a new species of the genus Nonomuraea isolated from sea side sediment in Thai sea.</title>
        <authorList>
            <person name="Ngamcharungchit C."/>
            <person name="Matsumoto A."/>
            <person name="Suriyachadkun C."/>
            <person name="Panbangred W."/>
            <person name="Inahashi Y."/>
            <person name="Intra B."/>
        </authorList>
    </citation>
    <scope>NUCLEOTIDE SEQUENCE</scope>
    <source>
        <strain evidence="2">MCN248</strain>
    </source>
</reference>
<dbReference type="RefSeq" id="WP_270155835.1">
    <property type="nucleotide sequence ID" value="NZ_JAPNNL010000056.1"/>
</dbReference>
<dbReference type="Proteomes" id="UP001144036">
    <property type="component" value="Unassembled WGS sequence"/>
</dbReference>
<evidence type="ECO:0000313" key="2">
    <source>
        <dbReference type="EMBL" id="MDA0635000.1"/>
    </source>
</evidence>
<dbReference type="EMBL" id="JAPNNL010000056">
    <property type="protein sequence ID" value="MDA0635000.1"/>
    <property type="molecule type" value="Genomic_DNA"/>
</dbReference>